<organism evidence="2 3">
    <name type="scientific">Rhodobium gokarnense</name>
    <dbReference type="NCBI Taxonomy" id="364296"/>
    <lineage>
        <taxon>Bacteria</taxon>
        <taxon>Pseudomonadati</taxon>
        <taxon>Pseudomonadota</taxon>
        <taxon>Alphaproteobacteria</taxon>
        <taxon>Hyphomicrobiales</taxon>
        <taxon>Rhodobiaceae</taxon>
        <taxon>Rhodobium</taxon>
    </lineage>
</organism>
<keyword evidence="3" id="KW-1185">Reference proteome</keyword>
<dbReference type="RefSeq" id="WP_264601542.1">
    <property type="nucleotide sequence ID" value="NZ_JAOQNS010000005.1"/>
</dbReference>
<proteinExistence type="predicted"/>
<protein>
    <recommendedName>
        <fullName evidence="1">DUF6456 domain-containing protein</fullName>
    </recommendedName>
</protein>
<name>A0ABT3HBY6_9HYPH</name>
<reference evidence="3" key="1">
    <citation type="submission" date="2023-07" db="EMBL/GenBank/DDBJ databases">
        <title>Genome sequencing of Purple Non-Sulfur Bacteria from various extreme environments.</title>
        <authorList>
            <person name="Mayer M."/>
        </authorList>
    </citation>
    <scope>NUCLEOTIDE SEQUENCE [LARGE SCALE GENOMIC DNA]</scope>
    <source>
        <strain evidence="3">DSM 17935</strain>
    </source>
</reference>
<evidence type="ECO:0000313" key="3">
    <source>
        <dbReference type="Proteomes" id="UP001209755"/>
    </source>
</evidence>
<dbReference type="InterPro" id="IPR045599">
    <property type="entry name" value="DUF6456"/>
</dbReference>
<evidence type="ECO:0000259" key="1">
    <source>
        <dbReference type="Pfam" id="PF20057"/>
    </source>
</evidence>
<sequence>MARTRPARGNGAERTRLLKRIAGGRCCLRQENGAKGPGPKALDPNIWQPLVSDGLIVRGEDGTAALTDAGRAALRRALSGGEGFGDQHRALRATTVLEEGGRRLRVTVNDAESPLAWLARRRGRDGKPYLSEAQVAAGERLRVDFERGRMAPRVTANWSAMDLPADRRSGERGGIADLTESALSARGRVGKALDAVGPELSGILIDVCCFLKGLEKVERARGWPARAGKVILAIALSRLDAYYAHGRSARQNQAKQQQIVAIAEE</sequence>
<dbReference type="Pfam" id="PF20057">
    <property type="entry name" value="DUF6456"/>
    <property type="match status" value="1"/>
</dbReference>
<accession>A0ABT3HBY6</accession>
<evidence type="ECO:0000313" key="2">
    <source>
        <dbReference type="EMBL" id="MCW2307917.1"/>
    </source>
</evidence>
<comment type="caution">
    <text evidence="2">The sequence shown here is derived from an EMBL/GenBank/DDBJ whole genome shotgun (WGS) entry which is preliminary data.</text>
</comment>
<dbReference type="Proteomes" id="UP001209755">
    <property type="component" value="Unassembled WGS sequence"/>
</dbReference>
<feature type="domain" description="DUF6456" evidence="1">
    <location>
        <begin position="107"/>
        <end position="244"/>
    </location>
</feature>
<gene>
    <name evidence="2" type="ORF">M2319_002254</name>
</gene>
<dbReference type="EMBL" id="JAOQNS010000005">
    <property type="protein sequence ID" value="MCW2307917.1"/>
    <property type="molecule type" value="Genomic_DNA"/>
</dbReference>